<keyword evidence="6" id="KW-0732">Signal</keyword>
<evidence type="ECO:0000256" key="1">
    <source>
        <dbReference type="ARBA" id="ARBA00004162"/>
    </source>
</evidence>
<evidence type="ECO:0000256" key="6">
    <source>
        <dbReference type="ARBA" id="ARBA00022729"/>
    </source>
</evidence>
<dbReference type="AlphaFoldDB" id="A0A8F2VYA0"/>
<dbReference type="SUPFAM" id="SSF49329">
    <property type="entry name" value="Cu,Zn superoxide dismutase-like"/>
    <property type="match status" value="1"/>
</dbReference>
<keyword evidence="7" id="KW-0677">Repeat</keyword>
<gene>
    <name evidence="14" type="ORF">CA7LBN_000206</name>
</gene>
<dbReference type="PANTHER" id="PTHR46473:SF10">
    <property type="entry name" value="LD45603P-RELATED"/>
    <property type="match status" value="1"/>
</dbReference>
<evidence type="ECO:0000256" key="10">
    <source>
        <dbReference type="ARBA" id="ARBA00023136"/>
    </source>
</evidence>
<evidence type="ECO:0000256" key="8">
    <source>
        <dbReference type="ARBA" id="ARBA00022989"/>
    </source>
</evidence>
<evidence type="ECO:0000256" key="9">
    <source>
        <dbReference type="ARBA" id="ARBA00023065"/>
    </source>
</evidence>
<evidence type="ECO:0000256" key="7">
    <source>
        <dbReference type="ARBA" id="ARBA00022737"/>
    </source>
</evidence>
<evidence type="ECO:0000256" key="12">
    <source>
        <dbReference type="ARBA" id="ARBA00023303"/>
    </source>
</evidence>
<name>A0A8F2VYA0_CANAR</name>
<dbReference type="Gene3D" id="3.30.70.100">
    <property type="match status" value="1"/>
</dbReference>
<evidence type="ECO:0000256" key="2">
    <source>
        <dbReference type="ARBA" id="ARBA00022448"/>
    </source>
</evidence>
<dbReference type="GO" id="GO:0006801">
    <property type="term" value="P:superoxide metabolic process"/>
    <property type="evidence" value="ECO:0007669"/>
    <property type="project" value="InterPro"/>
</dbReference>
<evidence type="ECO:0000256" key="11">
    <source>
        <dbReference type="ARBA" id="ARBA00023157"/>
    </source>
</evidence>
<organism evidence="14">
    <name type="scientific">Candidozyma auris</name>
    <name type="common">Yeast</name>
    <name type="synonym">Candida auris</name>
    <dbReference type="NCBI Taxonomy" id="498019"/>
    <lineage>
        <taxon>Eukaryota</taxon>
        <taxon>Fungi</taxon>
        <taxon>Dikarya</taxon>
        <taxon>Ascomycota</taxon>
        <taxon>Saccharomycotina</taxon>
        <taxon>Pichiomycetes</taxon>
        <taxon>Metschnikowiaceae</taxon>
        <taxon>Candidozyma</taxon>
    </lineage>
</organism>
<dbReference type="GO" id="GO:0046872">
    <property type="term" value="F:metal ion binding"/>
    <property type="evidence" value="ECO:0007669"/>
    <property type="project" value="InterPro"/>
</dbReference>
<dbReference type="Gene3D" id="2.60.40.200">
    <property type="entry name" value="Superoxide dismutase, copper/zinc binding domain"/>
    <property type="match status" value="1"/>
</dbReference>
<dbReference type="Pfam" id="PF13855">
    <property type="entry name" value="LRR_8"/>
    <property type="match status" value="1"/>
</dbReference>
<keyword evidence="11" id="KW-1015">Disulfide bond</keyword>
<keyword evidence="2" id="KW-0813">Transport</keyword>
<protein>
    <submittedName>
        <fullName evidence="14">Uncharacterized protein</fullName>
    </submittedName>
</protein>
<keyword evidence="3" id="KW-1003">Cell membrane</keyword>
<keyword evidence="10" id="KW-0472">Membrane</keyword>
<evidence type="ECO:0000256" key="4">
    <source>
        <dbReference type="ARBA" id="ARBA00022614"/>
    </source>
</evidence>
<keyword evidence="4" id="KW-0433">Leucine-rich repeat</keyword>
<dbReference type="Proteomes" id="UP000825438">
    <property type="component" value="Chromosome I"/>
</dbReference>
<comment type="subcellular location">
    <subcellularLocation>
        <location evidence="1">Cell membrane</location>
        <topology evidence="1">Single-pass membrane protein</topology>
    </subcellularLocation>
</comment>
<dbReference type="Gene3D" id="3.80.10.10">
    <property type="entry name" value="Ribonuclease Inhibitor"/>
    <property type="match status" value="1"/>
</dbReference>
<dbReference type="PANTHER" id="PTHR46473">
    <property type="entry name" value="GH08155P"/>
    <property type="match status" value="1"/>
</dbReference>
<accession>A0A8F2VYA0</accession>
<dbReference type="GO" id="GO:0034220">
    <property type="term" value="P:monoatomic ion transmembrane transport"/>
    <property type="evidence" value="ECO:0007669"/>
    <property type="project" value="UniProtKB-KW"/>
</dbReference>
<keyword evidence="8" id="KW-1133">Transmembrane helix</keyword>
<dbReference type="Pfam" id="PF10428">
    <property type="entry name" value="SOG2"/>
    <property type="match status" value="2"/>
</dbReference>
<feature type="region of interest" description="Disordered" evidence="13">
    <location>
        <begin position="355"/>
        <end position="390"/>
    </location>
</feature>
<dbReference type="InterPro" id="IPR032675">
    <property type="entry name" value="LRR_dom_sf"/>
</dbReference>
<evidence type="ECO:0000256" key="3">
    <source>
        <dbReference type="ARBA" id="ARBA00022475"/>
    </source>
</evidence>
<dbReference type="SUPFAM" id="SSF52058">
    <property type="entry name" value="L domain-like"/>
    <property type="match status" value="1"/>
</dbReference>
<dbReference type="SMART" id="SM00369">
    <property type="entry name" value="LRR_TYP"/>
    <property type="match status" value="3"/>
</dbReference>
<dbReference type="InterPro" id="IPR019487">
    <property type="entry name" value="RAM_signalling_pathway_SOG2"/>
</dbReference>
<evidence type="ECO:0000256" key="13">
    <source>
        <dbReference type="SAM" id="MobiDB-lite"/>
    </source>
</evidence>
<dbReference type="InterPro" id="IPR003591">
    <property type="entry name" value="Leu-rich_rpt_typical-subtyp"/>
</dbReference>
<keyword evidence="9" id="KW-0406">Ion transport</keyword>
<sequence>MPLSGLDEIEVDLVSQTIVVRGCVPPSSIVKSLQAIGKDAIIRGTGQPDSAAVCILESFDPQMMKQPVRGLARIVQVSQKNVLVDLSISGLPKGKYYPSIRCSGNLSQGALTTGSVFLSLPSIEVIQPISANKNPDAKSGSETEDLFAGQAFMRAEVGVKDLVGRAMVVSNEEKDVSISALCGLTQIPDCLFNVCDDRLRVLDLHGNEFRSIPEVVYSSFPKLESLDLSSNKVWTLSSSIALLEDLRVLNLSNNEFSYIPPVLGELISLEKLFISGNPLIIPSSQSMKALEKDTNRLKAYLLSNSVILESSISQQIHNEETLATRVKSGSESKIKASKASRRMGLIINKNKKIEPRSVKQSDNSSEFSIDETENLTSTLTSSGSPPMTFKARSRQNTMTEINDMLQQPELHDSEFRSGAYFRRLSTLQELPSNEGIHFKNRMDRSDECTKANDNNNGKSSLGTCNVRTHDVPSSSAADVEDTSVDLSNMLKVARKVLFSYSEFHSSIKRLTGFCTDRKVAARSITKLHDSKSEIDQLVGTMESVEEFKGNSEELVSRVTSCVESFRQTLHFLLDNFAFFVSRIDVCFIRMVYLTIFGAFNELMNAHKILNPTMKRSTTRGITADIRAKLQATQLSDVQLDSSKESSGSLQHHYLDNIASVDEVDDKLYGAIDIAVVNAQVVFNDLTKTINKSAVASTNDVSQVMSSNVASKFKDLTNTCISLMEITKRISSKLPAIRTTTSHHSKKIFWDDINTFLKAIIQTFSSVKLIMKDVPILYEMRQSMANLTKATKDLTILLEASSYSAFSESTNTGGLSWSSSQTNLIAAPPVRTPLVATVGAAAAQTIMPNNENSSLTVFGIDHSGAGNGNTNDQANYFAISE</sequence>
<feature type="compositionally biased region" description="Polar residues" evidence="13">
    <location>
        <begin position="451"/>
        <end position="476"/>
    </location>
</feature>
<evidence type="ECO:0000256" key="5">
    <source>
        <dbReference type="ARBA" id="ARBA00022692"/>
    </source>
</evidence>
<dbReference type="InterPro" id="IPR001611">
    <property type="entry name" value="Leu-rich_rpt"/>
</dbReference>
<evidence type="ECO:0000313" key="14">
    <source>
        <dbReference type="EMBL" id="QWW21460.1"/>
    </source>
</evidence>
<reference evidence="14" key="1">
    <citation type="submission" date="2021-06" db="EMBL/GenBank/DDBJ databases">
        <title>Candida auris outbreak in lebanese hospital.</title>
        <authorList>
            <person name="Finianos M."/>
        </authorList>
    </citation>
    <scope>NUCLEOTIDE SEQUENCE</scope>
    <source>
        <strain evidence="14">CA7LBN</strain>
    </source>
</reference>
<dbReference type="InterPro" id="IPR051432">
    <property type="entry name" value="KCNMA1_auxiliary"/>
</dbReference>
<dbReference type="InterPro" id="IPR036423">
    <property type="entry name" value="SOD-like_Cu/Zn_dom_sf"/>
</dbReference>
<dbReference type="GO" id="GO:0005886">
    <property type="term" value="C:plasma membrane"/>
    <property type="evidence" value="ECO:0007669"/>
    <property type="project" value="UniProtKB-SubCell"/>
</dbReference>
<dbReference type="EMBL" id="CP076749">
    <property type="protein sequence ID" value="QWW21460.1"/>
    <property type="molecule type" value="Genomic_DNA"/>
</dbReference>
<dbReference type="PROSITE" id="PS51450">
    <property type="entry name" value="LRR"/>
    <property type="match status" value="3"/>
</dbReference>
<feature type="region of interest" description="Disordered" evidence="13">
    <location>
        <begin position="447"/>
        <end position="478"/>
    </location>
</feature>
<keyword evidence="12" id="KW-0407">Ion channel</keyword>
<keyword evidence="5" id="KW-0812">Transmembrane</keyword>
<proteinExistence type="predicted"/>